<accession>G8LUQ0</accession>
<evidence type="ECO:0000313" key="1">
    <source>
        <dbReference type="EMBL" id="AEV67390.1"/>
    </source>
</evidence>
<dbReference type="Proteomes" id="UP000005435">
    <property type="component" value="Chromosome"/>
</dbReference>
<dbReference type="STRING" id="720554.Clocl_0685"/>
<evidence type="ECO:0000313" key="2">
    <source>
        <dbReference type="Proteomes" id="UP000005435"/>
    </source>
</evidence>
<keyword evidence="2" id="KW-1185">Reference proteome</keyword>
<dbReference type="AlphaFoldDB" id="G8LUQ0"/>
<sequence precursor="true">MRTINPGTVKNNIVIAEFESAMYHEIKFDNYTVEWYGETAWIIGKGKRYEGMVRVDDSQDRCQKTRRIILMSIINLWEAIKSACKFRLPNYAAILQNEECQNLIIEWCREYGLPYIGDSEKSVSLYSSIDLEGLSTGMNMHIDIYDIGIETYKRLNSSCDALRFLQDIHAISNRFWQWRDDVEHGRPLSLQRYNFAGNAVYYIDVRDGVPYLELSYSSILALARMQLLASIVSNPKEGYNSVKRCKMCHKWFIGRKNLEYCYLPCDRRKNKSLKADTQEINQ</sequence>
<dbReference type="KEGG" id="ccl:Clocl_0685"/>
<protein>
    <submittedName>
        <fullName evidence="1">Uncharacterized protein</fullName>
    </submittedName>
</protein>
<name>G8LUQ0_ACECE</name>
<dbReference type="EMBL" id="CP003065">
    <property type="protein sequence ID" value="AEV67390.1"/>
    <property type="molecule type" value="Genomic_DNA"/>
</dbReference>
<gene>
    <name evidence="1" type="ordered locus">Clocl_0685</name>
</gene>
<dbReference type="HOGENOM" id="CLU_985903_0_0_9"/>
<reference evidence="2" key="1">
    <citation type="submission" date="2011-12" db="EMBL/GenBank/DDBJ databases">
        <title>Complete sequence of Clostridium clariflavum DSM 19732.</title>
        <authorList>
            <consortium name="US DOE Joint Genome Institute"/>
            <person name="Lucas S."/>
            <person name="Han J."/>
            <person name="Lapidus A."/>
            <person name="Cheng J.-F."/>
            <person name="Goodwin L."/>
            <person name="Pitluck S."/>
            <person name="Peters L."/>
            <person name="Teshima H."/>
            <person name="Detter J.C."/>
            <person name="Han C."/>
            <person name="Tapia R."/>
            <person name="Land M."/>
            <person name="Hauser L."/>
            <person name="Kyrpides N."/>
            <person name="Ivanova N."/>
            <person name="Pagani I."/>
            <person name="Kitzmiller T."/>
            <person name="Lynd L."/>
            <person name="Izquierdo J."/>
            <person name="Woyke T."/>
        </authorList>
    </citation>
    <scope>NUCLEOTIDE SEQUENCE [LARGE SCALE GENOMIC DNA]</scope>
    <source>
        <strain evidence="2">DSM 19732 / NBRC 101661 / EBR45</strain>
    </source>
</reference>
<proteinExistence type="predicted"/>
<dbReference type="RefSeq" id="WP_014254021.1">
    <property type="nucleotide sequence ID" value="NC_016627.1"/>
</dbReference>
<organism evidence="1 2">
    <name type="scientific">Acetivibrio clariflavus (strain DSM 19732 / NBRC 101661 / EBR45)</name>
    <name type="common">Clostridium clariflavum</name>
    <dbReference type="NCBI Taxonomy" id="720554"/>
    <lineage>
        <taxon>Bacteria</taxon>
        <taxon>Bacillati</taxon>
        <taxon>Bacillota</taxon>
        <taxon>Clostridia</taxon>
        <taxon>Eubacteriales</taxon>
        <taxon>Oscillospiraceae</taxon>
        <taxon>Acetivibrio</taxon>
    </lineage>
</organism>
<reference evidence="1 2" key="2">
    <citation type="journal article" date="2012" name="Stand. Genomic Sci.">
        <title>Complete Genome Sequence of Clostridium clariflavum DSM 19732.</title>
        <authorList>
            <person name="Izquierdo J.A."/>
            <person name="Goodwin L."/>
            <person name="Davenport K.W."/>
            <person name="Teshima H."/>
            <person name="Bruce D."/>
            <person name="Detter C."/>
            <person name="Tapia R."/>
            <person name="Han S."/>
            <person name="Land M."/>
            <person name="Hauser L."/>
            <person name="Jeffries C.D."/>
            <person name="Han J."/>
            <person name="Pitluck S."/>
            <person name="Nolan M."/>
            <person name="Chen A."/>
            <person name="Huntemann M."/>
            <person name="Mavromatis K."/>
            <person name="Mikhailova N."/>
            <person name="Liolios K."/>
            <person name="Woyke T."/>
            <person name="Lynd L.R."/>
        </authorList>
    </citation>
    <scope>NUCLEOTIDE SEQUENCE [LARGE SCALE GENOMIC DNA]</scope>
    <source>
        <strain evidence="2">DSM 19732 / NBRC 101661 / EBR45</strain>
    </source>
</reference>